<dbReference type="PROSITE" id="PS50043">
    <property type="entry name" value="HTH_LUXR_2"/>
    <property type="match status" value="1"/>
</dbReference>
<dbReference type="CDD" id="cd17535">
    <property type="entry name" value="REC_NarL-like"/>
    <property type="match status" value="1"/>
</dbReference>
<protein>
    <submittedName>
        <fullName evidence="6">DNA-binding response regulator, LuxR family</fullName>
    </submittedName>
</protein>
<dbReference type="AlphaFoldDB" id="A0A3M4MD58"/>
<feature type="domain" description="HTH luxR-type" evidence="4">
    <location>
        <begin position="140"/>
        <end position="205"/>
    </location>
</feature>
<dbReference type="PANTHER" id="PTHR45566:SF2">
    <property type="entry name" value="NARL SUBFAMILY"/>
    <property type="match status" value="1"/>
</dbReference>
<feature type="domain" description="Response regulatory" evidence="5">
    <location>
        <begin position="4"/>
        <end position="121"/>
    </location>
</feature>
<dbReference type="PANTHER" id="PTHR45566">
    <property type="entry name" value="HTH-TYPE TRANSCRIPTIONAL REGULATOR YHJB-RELATED"/>
    <property type="match status" value="1"/>
</dbReference>
<dbReference type="RefSeq" id="WP_122313775.1">
    <property type="nucleotide sequence ID" value="NZ_RBRE01000003.1"/>
</dbReference>
<dbReference type="Gene3D" id="1.10.10.10">
    <property type="entry name" value="Winged helix-like DNA-binding domain superfamily/Winged helix DNA-binding domain"/>
    <property type="match status" value="1"/>
</dbReference>
<dbReference type="InterPro" id="IPR036388">
    <property type="entry name" value="WH-like_DNA-bd_sf"/>
</dbReference>
<evidence type="ECO:0000256" key="1">
    <source>
        <dbReference type="ARBA" id="ARBA00022553"/>
    </source>
</evidence>
<gene>
    <name evidence="6" type="ORF">ALQ04_02266</name>
</gene>
<evidence type="ECO:0000313" key="7">
    <source>
        <dbReference type="Proteomes" id="UP000277236"/>
    </source>
</evidence>
<evidence type="ECO:0000313" key="6">
    <source>
        <dbReference type="EMBL" id="RMQ51041.1"/>
    </source>
</evidence>
<comment type="caution">
    <text evidence="6">The sequence shown here is derived from an EMBL/GenBank/DDBJ whole genome shotgun (WGS) entry which is preliminary data.</text>
</comment>
<evidence type="ECO:0000259" key="4">
    <source>
        <dbReference type="PROSITE" id="PS50043"/>
    </source>
</evidence>
<dbReference type="SMART" id="SM00448">
    <property type="entry name" value="REC"/>
    <property type="match status" value="1"/>
</dbReference>
<dbReference type="InterPro" id="IPR058245">
    <property type="entry name" value="NreC/VraR/RcsB-like_REC"/>
</dbReference>
<evidence type="ECO:0000256" key="3">
    <source>
        <dbReference type="PROSITE-ProRule" id="PRU00169"/>
    </source>
</evidence>
<dbReference type="GO" id="GO:0006355">
    <property type="term" value="P:regulation of DNA-templated transcription"/>
    <property type="evidence" value="ECO:0007669"/>
    <property type="project" value="InterPro"/>
</dbReference>
<dbReference type="OrthoDB" id="9796655at2"/>
<evidence type="ECO:0000259" key="5">
    <source>
        <dbReference type="PROSITE" id="PS50110"/>
    </source>
</evidence>
<feature type="modified residue" description="4-aspartylphosphate" evidence="3">
    <location>
        <position position="56"/>
    </location>
</feature>
<dbReference type="InterPro" id="IPR000792">
    <property type="entry name" value="Tscrpt_reg_LuxR_C"/>
</dbReference>
<dbReference type="Pfam" id="PF00072">
    <property type="entry name" value="Response_reg"/>
    <property type="match status" value="1"/>
</dbReference>
<dbReference type="InterPro" id="IPR011006">
    <property type="entry name" value="CheY-like_superfamily"/>
</dbReference>
<dbReference type="InterPro" id="IPR016032">
    <property type="entry name" value="Sig_transdc_resp-reg_C-effctor"/>
</dbReference>
<dbReference type="PROSITE" id="PS50110">
    <property type="entry name" value="RESPONSE_REGULATORY"/>
    <property type="match status" value="1"/>
</dbReference>
<dbReference type="InterPro" id="IPR051015">
    <property type="entry name" value="EvgA-like"/>
</dbReference>
<dbReference type="GO" id="GO:0003677">
    <property type="term" value="F:DNA binding"/>
    <property type="evidence" value="ECO:0007669"/>
    <property type="project" value="UniProtKB-KW"/>
</dbReference>
<dbReference type="Proteomes" id="UP000277236">
    <property type="component" value="Unassembled WGS sequence"/>
</dbReference>
<dbReference type="InterPro" id="IPR001789">
    <property type="entry name" value="Sig_transdc_resp-reg_receiver"/>
</dbReference>
<keyword evidence="2 6" id="KW-0238">DNA-binding</keyword>
<dbReference type="SUPFAM" id="SSF52172">
    <property type="entry name" value="CheY-like"/>
    <property type="match status" value="1"/>
</dbReference>
<accession>A0A3M4MD58</accession>
<name>A0A3M4MD58_PSECI</name>
<keyword evidence="1 3" id="KW-0597">Phosphoprotein</keyword>
<dbReference type="SMART" id="SM00421">
    <property type="entry name" value="HTH_LUXR"/>
    <property type="match status" value="1"/>
</dbReference>
<dbReference type="GO" id="GO:0000160">
    <property type="term" value="P:phosphorelay signal transduction system"/>
    <property type="evidence" value="ECO:0007669"/>
    <property type="project" value="InterPro"/>
</dbReference>
<dbReference type="EMBL" id="RBRE01000003">
    <property type="protein sequence ID" value="RMQ51041.1"/>
    <property type="molecule type" value="Genomic_DNA"/>
</dbReference>
<dbReference type="Pfam" id="PF00196">
    <property type="entry name" value="GerE"/>
    <property type="match status" value="1"/>
</dbReference>
<dbReference type="Gene3D" id="3.40.50.2300">
    <property type="match status" value="1"/>
</dbReference>
<proteinExistence type="predicted"/>
<dbReference type="CDD" id="cd06170">
    <property type="entry name" value="LuxR_C_like"/>
    <property type="match status" value="1"/>
</dbReference>
<sequence>MSCRIIVADDHPLFREGMLRTIERLLPEAVIEQAGNLNEVLALARTGDEVDTLILDLRFPGLSSMQTIAELRDEFRRTTIIVVSMIDDLETISQVMSHGADGFIGKNIDPLEITESIIAIRQGEVVVKYKSEGSILNDSEVKALSPLTSRQKQVLSLVAAGKTNKEIAKELGISPFTVRIHVSSLLKVLGVSTRSAAAAQFSSMAIK</sequence>
<dbReference type="SUPFAM" id="SSF46894">
    <property type="entry name" value="C-terminal effector domain of the bipartite response regulators"/>
    <property type="match status" value="1"/>
</dbReference>
<reference evidence="6 7" key="1">
    <citation type="submission" date="2018-08" db="EMBL/GenBank/DDBJ databases">
        <title>Recombination of ecologically and evolutionarily significant loci maintains genetic cohesion in the Pseudomonas syringae species complex.</title>
        <authorList>
            <person name="Dillon M."/>
            <person name="Thakur S."/>
            <person name="Almeida R.N.D."/>
            <person name="Weir B.S."/>
            <person name="Guttman D.S."/>
        </authorList>
    </citation>
    <scope>NUCLEOTIDE SEQUENCE [LARGE SCALE GENOMIC DNA]</scope>
    <source>
        <strain evidence="6 7">ICMP 3353</strain>
    </source>
</reference>
<dbReference type="PRINTS" id="PR00038">
    <property type="entry name" value="HTHLUXR"/>
</dbReference>
<organism evidence="6 7">
    <name type="scientific">Pseudomonas cichorii</name>
    <dbReference type="NCBI Taxonomy" id="36746"/>
    <lineage>
        <taxon>Bacteria</taxon>
        <taxon>Pseudomonadati</taxon>
        <taxon>Pseudomonadota</taxon>
        <taxon>Gammaproteobacteria</taxon>
        <taxon>Pseudomonadales</taxon>
        <taxon>Pseudomonadaceae</taxon>
        <taxon>Pseudomonas</taxon>
    </lineage>
</organism>
<evidence type="ECO:0000256" key="2">
    <source>
        <dbReference type="ARBA" id="ARBA00023125"/>
    </source>
</evidence>